<dbReference type="Pfam" id="PF07811">
    <property type="entry name" value="TadE"/>
    <property type="match status" value="1"/>
</dbReference>
<keyword evidence="1" id="KW-0472">Membrane</keyword>
<keyword evidence="1" id="KW-1133">Transmembrane helix</keyword>
<dbReference type="AlphaFoldDB" id="A0A4R9A249"/>
<keyword evidence="1" id="KW-0812">Transmembrane</keyword>
<dbReference type="Proteomes" id="UP000297447">
    <property type="component" value="Unassembled WGS sequence"/>
</dbReference>
<evidence type="ECO:0000256" key="1">
    <source>
        <dbReference type="SAM" id="Phobius"/>
    </source>
</evidence>
<comment type="caution">
    <text evidence="3">The sequence shown here is derived from an EMBL/GenBank/DDBJ whole genome shotgun (WGS) entry which is preliminary data.</text>
</comment>
<feature type="domain" description="TadE-like" evidence="2">
    <location>
        <begin position="19"/>
        <end position="61"/>
    </location>
</feature>
<protein>
    <submittedName>
        <fullName evidence="3">Pilus assembly protein</fullName>
    </submittedName>
</protein>
<accession>A0A4R9A249</accession>
<proteinExistence type="predicted"/>
<organism evidence="3 4">
    <name type="scientific">Cryobacterium frigoriphilum</name>
    <dbReference type="NCBI Taxonomy" id="1259150"/>
    <lineage>
        <taxon>Bacteria</taxon>
        <taxon>Bacillati</taxon>
        <taxon>Actinomycetota</taxon>
        <taxon>Actinomycetes</taxon>
        <taxon>Micrococcales</taxon>
        <taxon>Microbacteriaceae</taxon>
        <taxon>Cryobacterium</taxon>
    </lineage>
</organism>
<name>A0A4R9A249_9MICO</name>
<dbReference type="EMBL" id="SOHE01000041">
    <property type="protein sequence ID" value="TFD50654.1"/>
    <property type="molecule type" value="Genomic_DNA"/>
</dbReference>
<sequence length="138" mass="14140">MSARARVQRLRCGRAADSGSAVAEFVMVVSLLTLLTLSVMQLALALHIRNTVLDAAAEGARYAALAGHVPADGSLRTRDLISAALGDRFAADVTASIETVSGVSTVAVRVRAPLPILGLLGPQDGLEVTGHGALETLG</sequence>
<gene>
    <name evidence="3" type="ORF">E3T55_08905</name>
</gene>
<evidence type="ECO:0000313" key="4">
    <source>
        <dbReference type="Proteomes" id="UP000297447"/>
    </source>
</evidence>
<evidence type="ECO:0000313" key="3">
    <source>
        <dbReference type="EMBL" id="TFD50654.1"/>
    </source>
</evidence>
<dbReference type="InterPro" id="IPR012495">
    <property type="entry name" value="TadE-like_dom"/>
</dbReference>
<evidence type="ECO:0000259" key="2">
    <source>
        <dbReference type="Pfam" id="PF07811"/>
    </source>
</evidence>
<feature type="transmembrane region" description="Helical" evidence="1">
    <location>
        <begin position="21"/>
        <end position="44"/>
    </location>
</feature>
<keyword evidence="4" id="KW-1185">Reference proteome</keyword>
<reference evidence="3 4" key="1">
    <citation type="submission" date="2019-03" db="EMBL/GenBank/DDBJ databases">
        <title>Genomics of glacier-inhabiting Cryobacterium strains.</title>
        <authorList>
            <person name="Liu Q."/>
            <person name="Xin Y.-H."/>
        </authorList>
    </citation>
    <scope>NUCLEOTIDE SEQUENCE [LARGE SCALE GENOMIC DNA]</scope>
    <source>
        <strain evidence="3 4">Hh14</strain>
    </source>
</reference>
<dbReference type="OrthoDB" id="3826566at2"/>